<reference evidence="11" key="1">
    <citation type="submission" date="2020-10" db="EMBL/GenBank/DDBJ databases">
        <authorList>
            <person name="Kikuchi T."/>
        </authorList>
    </citation>
    <scope>NUCLEOTIDE SEQUENCE</scope>
    <source>
        <strain evidence="11">NKZ352</strain>
    </source>
</reference>
<dbReference type="PANTHER" id="PTHR24230">
    <property type="entry name" value="G-PROTEIN COUPLED RECEPTOR"/>
    <property type="match status" value="1"/>
</dbReference>
<evidence type="ECO:0000256" key="5">
    <source>
        <dbReference type="ARBA" id="ARBA00023040"/>
    </source>
</evidence>
<gene>
    <name evidence="11" type="ORF">CAUJ_LOCUS7599</name>
</gene>
<feature type="transmembrane region" description="Helical" evidence="9">
    <location>
        <begin position="218"/>
        <end position="243"/>
    </location>
</feature>
<dbReference type="PROSITE" id="PS50262">
    <property type="entry name" value="G_PROTEIN_RECEP_F1_2"/>
    <property type="match status" value="1"/>
</dbReference>
<comment type="subcellular location">
    <subcellularLocation>
        <location evidence="1">Cell membrane</location>
        <topology evidence="1">Multi-pass membrane protein</topology>
    </subcellularLocation>
</comment>
<comment type="caution">
    <text evidence="11">The sequence shown here is derived from an EMBL/GenBank/DDBJ whole genome shotgun (WGS) entry which is preliminary data.</text>
</comment>
<dbReference type="Pfam" id="PF00001">
    <property type="entry name" value="7tm_1"/>
    <property type="match status" value="1"/>
</dbReference>
<dbReference type="PANTHER" id="PTHR24230:SF136">
    <property type="entry name" value="G-PROTEIN COUPLED RECEPTORS FAMILY 1 PROFILE DOMAIN-CONTAINING PROTEIN"/>
    <property type="match status" value="1"/>
</dbReference>
<evidence type="ECO:0000313" key="11">
    <source>
        <dbReference type="EMBL" id="CAD6191680.1"/>
    </source>
</evidence>
<evidence type="ECO:0000256" key="7">
    <source>
        <dbReference type="ARBA" id="ARBA00023170"/>
    </source>
</evidence>
<dbReference type="AlphaFoldDB" id="A0A8S1HEG7"/>
<dbReference type="InterPro" id="IPR017452">
    <property type="entry name" value="GPCR_Rhodpsn_7TM"/>
</dbReference>
<evidence type="ECO:0000256" key="4">
    <source>
        <dbReference type="ARBA" id="ARBA00022989"/>
    </source>
</evidence>
<feature type="transmembrane region" description="Helical" evidence="9">
    <location>
        <begin position="29"/>
        <end position="47"/>
    </location>
</feature>
<protein>
    <recommendedName>
        <fullName evidence="10">G-protein coupled receptors family 1 profile domain-containing protein</fullName>
    </recommendedName>
</protein>
<proteinExistence type="predicted"/>
<keyword evidence="8" id="KW-0807">Transducer</keyword>
<keyword evidence="6 9" id="KW-0472">Membrane</keyword>
<keyword evidence="3 9" id="KW-0812">Transmembrane</keyword>
<keyword evidence="4 9" id="KW-1133">Transmembrane helix</keyword>
<feature type="transmembrane region" description="Helical" evidence="9">
    <location>
        <begin position="68"/>
        <end position="86"/>
    </location>
</feature>
<dbReference type="Gene3D" id="1.20.1070.10">
    <property type="entry name" value="Rhodopsin 7-helix transmembrane proteins"/>
    <property type="match status" value="1"/>
</dbReference>
<dbReference type="GO" id="GO:0007218">
    <property type="term" value="P:neuropeptide signaling pathway"/>
    <property type="evidence" value="ECO:0007669"/>
    <property type="project" value="TreeGrafter"/>
</dbReference>
<accession>A0A8S1HEG7</accession>
<dbReference type="InterPro" id="IPR000276">
    <property type="entry name" value="GPCR_Rhodpsn"/>
</dbReference>
<dbReference type="EMBL" id="CAJGYM010000022">
    <property type="protein sequence ID" value="CAD6191680.1"/>
    <property type="molecule type" value="Genomic_DNA"/>
</dbReference>
<keyword evidence="7" id="KW-0675">Receptor</keyword>
<feature type="transmembrane region" description="Helical" evidence="9">
    <location>
        <begin position="106"/>
        <end position="128"/>
    </location>
</feature>
<evidence type="ECO:0000256" key="1">
    <source>
        <dbReference type="ARBA" id="ARBA00004651"/>
    </source>
</evidence>
<evidence type="ECO:0000256" key="8">
    <source>
        <dbReference type="ARBA" id="ARBA00023224"/>
    </source>
</evidence>
<evidence type="ECO:0000256" key="3">
    <source>
        <dbReference type="ARBA" id="ARBA00022692"/>
    </source>
</evidence>
<dbReference type="GO" id="GO:0008528">
    <property type="term" value="F:G protein-coupled peptide receptor activity"/>
    <property type="evidence" value="ECO:0007669"/>
    <property type="project" value="TreeGrafter"/>
</dbReference>
<dbReference type="SUPFAM" id="SSF81321">
    <property type="entry name" value="Family A G protein-coupled receptor-like"/>
    <property type="match status" value="1"/>
</dbReference>
<keyword evidence="12" id="KW-1185">Reference proteome</keyword>
<keyword evidence="2" id="KW-1003">Cell membrane</keyword>
<evidence type="ECO:0000256" key="2">
    <source>
        <dbReference type="ARBA" id="ARBA00022475"/>
    </source>
</evidence>
<dbReference type="OrthoDB" id="6435638at2759"/>
<dbReference type="PRINTS" id="PR00237">
    <property type="entry name" value="GPCRRHODOPSN"/>
</dbReference>
<feature type="domain" description="G-protein coupled receptors family 1 profile" evidence="10">
    <location>
        <begin position="42"/>
        <end position="312"/>
    </location>
</feature>
<evidence type="ECO:0000256" key="6">
    <source>
        <dbReference type="ARBA" id="ARBA00023136"/>
    </source>
</evidence>
<dbReference type="GO" id="GO:0005886">
    <property type="term" value="C:plasma membrane"/>
    <property type="evidence" value="ECO:0007669"/>
    <property type="project" value="UniProtKB-SubCell"/>
</dbReference>
<evidence type="ECO:0000313" key="12">
    <source>
        <dbReference type="Proteomes" id="UP000835052"/>
    </source>
</evidence>
<feature type="transmembrane region" description="Helical" evidence="9">
    <location>
        <begin position="149"/>
        <end position="171"/>
    </location>
</feature>
<organism evidence="11 12">
    <name type="scientific">Caenorhabditis auriculariae</name>
    <dbReference type="NCBI Taxonomy" id="2777116"/>
    <lineage>
        <taxon>Eukaryota</taxon>
        <taxon>Metazoa</taxon>
        <taxon>Ecdysozoa</taxon>
        <taxon>Nematoda</taxon>
        <taxon>Chromadorea</taxon>
        <taxon>Rhabditida</taxon>
        <taxon>Rhabditina</taxon>
        <taxon>Rhabditomorpha</taxon>
        <taxon>Rhabditoidea</taxon>
        <taxon>Rhabditidae</taxon>
        <taxon>Peloderinae</taxon>
        <taxon>Caenorhabditis</taxon>
    </lineage>
</organism>
<name>A0A8S1HEG7_9PELO</name>
<dbReference type="Proteomes" id="UP000835052">
    <property type="component" value="Unassembled WGS sequence"/>
</dbReference>
<keyword evidence="5" id="KW-0297">G-protein coupled receptor</keyword>
<sequence length="312" mass="35431">MNCSNASEIDCIAVEDVSYNVDYMEKLEIGIYILCFVVGGPLNVLSLHRSLRAFRQHKAKSQIMLLRISLNVADLITLFVFVPRQIVWLSVYEWYGGEFLCRVCAFFSTFSFYSNSFVIACIAIDRVYGAYNISSLNAHRKAYIRCRTLLAVGWMAAFALSLPQTVIFTVARPSGMGEFMQCSPIWTIVYHEKRYAKGPDFHPSDVAGWKQLEMTYNIVHLLFIFWIPCIIIICSYLTVLLILQGHLSQAPSKSSCFHRRIGLTSSDESRTPTPSRSSLLLHADDSYVQKVLPKESVLFCSGKMELQAENIR</sequence>
<evidence type="ECO:0000256" key="9">
    <source>
        <dbReference type="SAM" id="Phobius"/>
    </source>
</evidence>
<evidence type="ECO:0000259" key="10">
    <source>
        <dbReference type="PROSITE" id="PS50262"/>
    </source>
</evidence>